<feature type="transmembrane region" description="Helical" evidence="1">
    <location>
        <begin position="12"/>
        <end position="30"/>
    </location>
</feature>
<keyword evidence="1" id="KW-0812">Transmembrane</keyword>
<gene>
    <name evidence="2" type="ORF">F1609_27425</name>
</gene>
<sequence length="119" mass="12922">MAKSRMMRHAEGAVVSAFFLSSLLLVGVLVGEDALIVLYFLWPTVLIAAALVWYLTLSPMPLASKILRLALYLLLCAVTVVAAFFNMAKDLHLTLQAAAYPVLGMLIFAAIFPAPKKVN</sequence>
<reference evidence="2 3" key="1">
    <citation type="submission" date="2019-09" db="EMBL/GenBank/DDBJ databases">
        <title>Taxonomy of Antarctic Massilia spp.: description of Massilia rubra sp. nov., Massilia aquatica sp. nov., Massilia mucilaginosa sp. nov., Massilia frigida sp. nov. isolated from streams, lakes and regoliths.</title>
        <authorList>
            <person name="Holochova P."/>
            <person name="Sedlacek I."/>
            <person name="Kralova S."/>
            <person name="Maslanova I."/>
            <person name="Busse H.-J."/>
            <person name="Stankova E."/>
            <person name="Vrbovska V."/>
            <person name="Kovarovic V."/>
            <person name="Bartak M."/>
            <person name="Svec P."/>
            <person name="Pantucek R."/>
        </authorList>
    </citation>
    <scope>NUCLEOTIDE SEQUENCE [LARGE SCALE GENOMIC DNA]</scope>
    <source>
        <strain evidence="2 3">CCM 8693</strain>
    </source>
</reference>
<comment type="caution">
    <text evidence="2">The sequence shown here is derived from an EMBL/GenBank/DDBJ whole genome shotgun (WGS) entry which is preliminary data.</text>
</comment>
<accession>A0ABX0MG24</accession>
<feature type="transmembrane region" description="Helical" evidence="1">
    <location>
        <begin position="69"/>
        <end position="87"/>
    </location>
</feature>
<keyword evidence="1" id="KW-1133">Transmembrane helix</keyword>
<organism evidence="2 3">
    <name type="scientific">Massilia aquatica</name>
    <dbReference type="NCBI Taxonomy" id="2609000"/>
    <lineage>
        <taxon>Bacteria</taxon>
        <taxon>Pseudomonadati</taxon>
        <taxon>Pseudomonadota</taxon>
        <taxon>Betaproteobacteria</taxon>
        <taxon>Burkholderiales</taxon>
        <taxon>Oxalobacteraceae</taxon>
        <taxon>Telluria group</taxon>
        <taxon>Massilia</taxon>
    </lineage>
</organism>
<evidence type="ECO:0000313" key="3">
    <source>
        <dbReference type="Proteomes" id="UP000819052"/>
    </source>
</evidence>
<feature type="transmembrane region" description="Helical" evidence="1">
    <location>
        <begin position="93"/>
        <end position="114"/>
    </location>
</feature>
<dbReference type="EMBL" id="VVIW01000024">
    <property type="protein sequence ID" value="NHZ43870.1"/>
    <property type="molecule type" value="Genomic_DNA"/>
</dbReference>
<keyword evidence="3" id="KW-1185">Reference proteome</keyword>
<feature type="transmembrane region" description="Helical" evidence="1">
    <location>
        <begin position="36"/>
        <end position="57"/>
    </location>
</feature>
<proteinExistence type="predicted"/>
<keyword evidence="1" id="KW-0472">Membrane</keyword>
<dbReference type="RefSeq" id="WP_167080042.1">
    <property type="nucleotide sequence ID" value="NZ_VVIW01000024.1"/>
</dbReference>
<dbReference type="Proteomes" id="UP000819052">
    <property type="component" value="Unassembled WGS sequence"/>
</dbReference>
<evidence type="ECO:0000256" key="1">
    <source>
        <dbReference type="SAM" id="Phobius"/>
    </source>
</evidence>
<evidence type="ECO:0000313" key="2">
    <source>
        <dbReference type="EMBL" id="NHZ43870.1"/>
    </source>
</evidence>
<name>A0ABX0MG24_9BURK</name>
<protein>
    <submittedName>
        <fullName evidence="2">Uncharacterized protein</fullName>
    </submittedName>
</protein>